<evidence type="ECO:0000256" key="1">
    <source>
        <dbReference type="SAM" id="MobiDB-lite"/>
    </source>
</evidence>
<gene>
    <name evidence="2" type="ORF">ACFPZN_04095</name>
</gene>
<name>A0ABW0ZND4_9ACTN</name>
<protein>
    <submittedName>
        <fullName evidence="2">Uncharacterized protein</fullName>
    </submittedName>
</protein>
<dbReference type="RefSeq" id="WP_378280262.1">
    <property type="nucleotide sequence ID" value="NZ_JBHSON010000004.1"/>
</dbReference>
<sequence length="177" mass="18707">MTPTSPTRTNAGMRTDLEQSGRHLLAGTGTTYGHAEPDDRERAHLLIRRLANRHQCTAPAAVSALVCLALGAGPVASAALWPAAVALLKPGSMCERPARHASDVTDALMALRVLGLVEDACPQVHRDFRGRKIRTATCPVCRRTKKIGRTGNLHKHDRGDGTPCPGGGKRPAEGSAA</sequence>
<accession>A0ABW0ZND4</accession>
<feature type="compositionally biased region" description="Polar residues" evidence="1">
    <location>
        <begin position="1"/>
        <end position="12"/>
    </location>
</feature>
<reference evidence="3" key="1">
    <citation type="journal article" date="2019" name="Int. J. Syst. Evol. Microbiol.">
        <title>The Global Catalogue of Microorganisms (GCM) 10K type strain sequencing project: providing services to taxonomists for standard genome sequencing and annotation.</title>
        <authorList>
            <consortium name="The Broad Institute Genomics Platform"/>
            <consortium name="The Broad Institute Genome Sequencing Center for Infectious Disease"/>
            <person name="Wu L."/>
            <person name="Ma J."/>
        </authorList>
    </citation>
    <scope>NUCLEOTIDE SEQUENCE [LARGE SCALE GENOMIC DNA]</scope>
    <source>
        <strain evidence="3">KCTC 42087</strain>
    </source>
</reference>
<organism evidence="2 3">
    <name type="scientific">Actinomadura rugatobispora</name>
    <dbReference type="NCBI Taxonomy" id="1994"/>
    <lineage>
        <taxon>Bacteria</taxon>
        <taxon>Bacillati</taxon>
        <taxon>Actinomycetota</taxon>
        <taxon>Actinomycetes</taxon>
        <taxon>Streptosporangiales</taxon>
        <taxon>Thermomonosporaceae</taxon>
        <taxon>Actinomadura</taxon>
    </lineage>
</organism>
<evidence type="ECO:0000313" key="2">
    <source>
        <dbReference type="EMBL" id="MFC5744790.1"/>
    </source>
</evidence>
<evidence type="ECO:0000313" key="3">
    <source>
        <dbReference type="Proteomes" id="UP001596074"/>
    </source>
</evidence>
<feature type="region of interest" description="Disordered" evidence="1">
    <location>
        <begin position="149"/>
        <end position="177"/>
    </location>
</feature>
<feature type="region of interest" description="Disordered" evidence="1">
    <location>
        <begin position="1"/>
        <end position="21"/>
    </location>
</feature>
<dbReference type="EMBL" id="JBHSON010000004">
    <property type="protein sequence ID" value="MFC5744790.1"/>
    <property type="molecule type" value="Genomic_DNA"/>
</dbReference>
<proteinExistence type="predicted"/>
<dbReference type="Proteomes" id="UP001596074">
    <property type="component" value="Unassembled WGS sequence"/>
</dbReference>
<comment type="caution">
    <text evidence="2">The sequence shown here is derived from an EMBL/GenBank/DDBJ whole genome shotgun (WGS) entry which is preliminary data.</text>
</comment>
<keyword evidence="3" id="KW-1185">Reference proteome</keyword>